<organism evidence="8 9">
    <name type="scientific">Solidesulfovibrio fructosivorans JJ]</name>
    <dbReference type="NCBI Taxonomy" id="596151"/>
    <lineage>
        <taxon>Bacteria</taxon>
        <taxon>Pseudomonadati</taxon>
        <taxon>Thermodesulfobacteriota</taxon>
        <taxon>Desulfovibrionia</taxon>
        <taxon>Desulfovibrionales</taxon>
        <taxon>Desulfovibrionaceae</taxon>
        <taxon>Solidesulfovibrio</taxon>
    </lineage>
</organism>
<evidence type="ECO:0000256" key="2">
    <source>
        <dbReference type="ARBA" id="ARBA00029447"/>
    </source>
</evidence>
<dbReference type="CDD" id="cd06225">
    <property type="entry name" value="HAMP"/>
    <property type="match status" value="1"/>
</dbReference>
<dbReference type="SMART" id="SM00304">
    <property type="entry name" value="HAMP"/>
    <property type="match status" value="1"/>
</dbReference>
<name>E1K0Q4_SOLFR</name>
<reference evidence="8 9" key="1">
    <citation type="submission" date="2010-08" db="EMBL/GenBank/DDBJ databases">
        <title>The draft genome of Desulfovibrio fructosovorans JJ.</title>
        <authorList>
            <consortium name="US DOE Joint Genome Institute (JGI-PGF)"/>
            <person name="Lucas S."/>
            <person name="Copeland A."/>
            <person name="Lapidus A."/>
            <person name="Cheng J.-F."/>
            <person name="Bruce D."/>
            <person name="Goodwin L."/>
            <person name="Pitluck S."/>
            <person name="Land M.L."/>
            <person name="Hauser L."/>
            <person name="Chang Y.-J."/>
            <person name="Jeffries C."/>
            <person name="Wall J.D."/>
            <person name="Stahl D.A."/>
            <person name="Arkin A.P."/>
            <person name="Dehal P."/>
            <person name="Stolyar S.M."/>
            <person name="Hazen T.C."/>
            <person name="Woyke T.J."/>
        </authorList>
    </citation>
    <scope>NUCLEOTIDE SEQUENCE [LARGE SCALE GENOMIC DNA]</scope>
    <source>
        <strain evidence="8 9">JJ</strain>
    </source>
</reference>
<dbReference type="PROSITE" id="PS50111">
    <property type="entry name" value="CHEMOTAXIS_TRANSDUC_2"/>
    <property type="match status" value="1"/>
</dbReference>
<evidence type="ECO:0000256" key="4">
    <source>
        <dbReference type="SAM" id="Coils"/>
    </source>
</evidence>
<feature type="domain" description="HAMP" evidence="7">
    <location>
        <begin position="218"/>
        <end position="270"/>
    </location>
</feature>
<dbReference type="STRING" id="596151.DesfrDRAFT_3454"/>
<dbReference type="Gene3D" id="1.10.287.950">
    <property type="entry name" value="Methyl-accepting chemotaxis protein"/>
    <property type="match status" value="1"/>
</dbReference>
<dbReference type="RefSeq" id="WP_005995997.1">
    <property type="nucleotide sequence ID" value="NZ_AECZ01000032.1"/>
</dbReference>
<evidence type="ECO:0000313" key="9">
    <source>
        <dbReference type="Proteomes" id="UP000006250"/>
    </source>
</evidence>
<comment type="similarity">
    <text evidence="2">Belongs to the methyl-accepting chemotaxis (MCP) protein family.</text>
</comment>
<dbReference type="InterPro" id="IPR003660">
    <property type="entry name" value="HAMP_dom"/>
</dbReference>
<protein>
    <submittedName>
        <fullName evidence="8">Methyl-accepting chemotaxis sensory transducer</fullName>
    </submittedName>
</protein>
<feature type="coiled-coil region" evidence="4">
    <location>
        <begin position="251"/>
        <end position="306"/>
    </location>
</feature>
<feature type="transmembrane region" description="Helical" evidence="5">
    <location>
        <begin position="198"/>
        <end position="220"/>
    </location>
</feature>
<evidence type="ECO:0000256" key="5">
    <source>
        <dbReference type="SAM" id="Phobius"/>
    </source>
</evidence>
<dbReference type="OrthoDB" id="5444340at2"/>
<dbReference type="PROSITE" id="PS50885">
    <property type="entry name" value="HAMP"/>
    <property type="match status" value="1"/>
</dbReference>
<dbReference type="InterPro" id="IPR024478">
    <property type="entry name" value="HlyB_4HB_MCP"/>
</dbReference>
<gene>
    <name evidence="8" type="ORF">DesfrDRAFT_3454</name>
</gene>
<feature type="domain" description="Methyl-accepting transducer" evidence="6">
    <location>
        <begin position="318"/>
        <end position="554"/>
    </location>
</feature>
<dbReference type="InterPro" id="IPR004089">
    <property type="entry name" value="MCPsignal_dom"/>
</dbReference>
<keyword evidence="9" id="KW-1185">Reference proteome</keyword>
<evidence type="ECO:0000256" key="1">
    <source>
        <dbReference type="ARBA" id="ARBA00023224"/>
    </source>
</evidence>
<dbReference type="EMBL" id="AECZ01000032">
    <property type="protein sequence ID" value="EFL49818.1"/>
    <property type="molecule type" value="Genomic_DNA"/>
</dbReference>
<keyword evidence="5" id="KW-1133">Transmembrane helix</keyword>
<evidence type="ECO:0000259" key="6">
    <source>
        <dbReference type="PROSITE" id="PS50111"/>
    </source>
</evidence>
<keyword evidence="5" id="KW-0472">Membrane</keyword>
<keyword evidence="5" id="KW-0812">Transmembrane</keyword>
<dbReference type="AlphaFoldDB" id="E1K0Q4"/>
<dbReference type="PANTHER" id="PTHR32089">
    <property type="entry name" value="METHYL-ACCEPTING CHEMOTAXIS PROTEIN MCPB"/>
    <property type="match status" value="1"/>
</dbReference>
<dbReference type="SUPFAM" id="SSF58104">
    <property type="entry name" value="Methyl-accepting chemotaxis protein (MCP) signaling domain"/>
    <property type="match status" value="1"/>
</dbReference>
<dbReference type="GO" id="GO:0016020">
    <property type="term" value="C:membrane"/>
    <property type="evidence" value="ECO:0007669"/>
    <property type="project" value="InterPro"/>
</dbReference>
<dbReference type="GO" id="GO:0007165">
    <property type="term" value="P:signal transduction"/>
    <property type="evidence" value="ECO:0007669"/>
    <property type="project" value="UniProtKB-KW"/>
</dbReference>
<keyword evidence="1 3" id="KW-0807">Transducer</keyword>
<evidence type="ECO:0000313" key="8">
    <source>
        <dbReference type="EMBL" id="EFL49818.1"/>
    </source>
</evidence>
<evidence type="ECO:0000256" key="3">
    <source>
        <dbReference type="PROSITE-ProRule" id="PRU00284"/>
    </source>
</evidence>
<dbReference type="PANTHER" id="PTHR32089:SF112">
    <property type="entry name" value="LYSOZYME-LIKE PROTEIN-RELATED"/>
    <property type="match status" value="1"/>
</dbReference>
<comment type="caution">
    <text evidence="8">The sequence shown here is derived from an EMBL/GenBank/DDBJ whole genome shotgun (WGS) entry which is preliminary data.</text>
</comment>
<dbReference type="SMART" id="SM00283">
    <property type="entry name" value="MA"/>
    <property type="match status" value="1"/>
</dbReference>
<dbReference type="Proteomes" id="UP000006250">
    <property type="component" value="Unassembled WGS sequence"/>
</dbReference>
<dbReference type="Pfam" id="PF12729">
    <property type="entry name" value="4HB_MCP_1"/>
    <property type="match status" value="1"/>
</dbReference>
<dbReference type="Gene3D" id="6.10.340.10">
    <property type="match status" value="1"/>
</dbReference>
<proteinExistence type="inferred from homology"/>
<feature type="coiled-coil region" evidence="4">
    <location>
        <begin position="80"/>
        <end position="141"/>
    </location>
</feature>
<evidence type="ECO:0000259" key="7">
    <source>
        <dbReference type="PROSITE" id="PS50885"/>
    </source>
</evidence>
<dbReference type="Pfam" id="PF00672">
    <property type="entry name" value="HAMP"/>
    <property type="match status" value="1"/>
</dbReference>
<sequence length="592" mass="62102">MNGTRMGTRIIGAFLLVSAIALAVGAIGYQGLRQTSGSMEDIVKERLPTIPALLRIGTALREIIVAQRTLLVPGIDGAFAAEQTATVKKARETIKDAMEAIATSPKSAEEKARIDALIAILQKTREANDTLFAKIEAWEKDKADVLAMMDVLATTTDMRATHKASLNALDAAIDAAVAASGEVYKQATATSRADKRNILLGMIIGALLSLAFGIGLTRMITRPLGNLVRYADDVSRGQLDRELQVTCSGELRQLADALTRMVDELKRLLAEATEKGEQASHETDRARVAMAAAEQARNESAEATRRGIAQAASEIEKVVSVVTTASERLSSHIALTSQGMAKQSDRLSGTATAMDDMSRTITGVAESAGQAARTAEDAKGQAQQGETVVGSVVTGIAEAQKLALGLKKDMAALGGQAEGIGRVIGVINEIADQTNLLALNAAIEAARAGDAGRGFAVVADEVRKLAEKTMVATKEVDVAIHDIQKGARTNIEGVDRAVAAIEASTGLANTSREALAAIVGLIELTSGQVASIAEASQREAAEGDEIDRSIQDVTAIAADTAQAMDQATQAVGELARQAHVLQQLVLDMQRQA</sequence>
<dbReference type="eggNOG" id="COG0840">
    <property type="taxonomic scope" value="Bacteria"/>
</dbReference>
<keyword evidence="4" id="KW-0175">Coiled coil</keyword>
<accession>E1K0Q4</accession>
<dbReference type="Pfam" id="PF00015">
    <property type="entry name" value="MCPsignal"/>
    <property type="match status" value="1"/>
</dbReference>